<dbReference type="EC" id="2.3.2.26" evidence="3"/>
<evidence type="ECO:0000259" key="7">
    <source>
        <dbReference type="PROSITE" id="PS50237"/>
    </source>
</evidence>
<keyword evidence="5 6" id="KW-0833">Ubl conjugation pathway</keyword>
<dbReference type="PANTHER" id="PTHR45670">
    <property type="entry name" value="E3 UBIQUITIN-PROTEIN LIGASE TRIP12"/>
    <property type="match status" value="1"/>
</dbReference>
<evidence type="ECO:0000256" key="1">
    <source>
        <dbReference type="ARBA" id="ARBA00000885"/>
    </source>
</evidence>
<keyword evidence="4" id="KW-0808">Transferase</keyword>
<dbReference type="PROSITE" id="PS50237">
    <property type="entry name" value="HECT"/>
    <property type="match status" value="1"/>
</dbReference>
<comment type="caution">
    <text evidence="8">The sequence shown here is derived from an EMBL/GenBank/DDBJ whole genome shotgun (WGS) entry which is preliminary data.</text>
</comment>
<dbReference type="SUPFAM" id="SSF48371">
    <property type="entry name" value="ARM repeat"/>
    <property type="match status" value="1"/>
</dbReference>
<dbReference type="GO" id="GO:0043161">
    <property type="term" value="P:proteasome-mediated ubiquitin-dependent protein catabolic process"/>
    <property type="evidence" value="ECO:0007669"/>
    <property type="project" value="TreeGrafter"/>
</dbReference>
<dbReference type="Gene3D" id="1.25.10.10">
    <property type="entry name" value="Leucine-rich Repeat Variant"/>
    <property type="match status" value="1"/>
</dbReference>
<dbReference type="Proteomes" id="UP000636800">
    <property type="component" value="Chromosome 1"/>
</dbReference>
<dbReference type="AlphaFoldDB" id="A0A835RUT3"/>
<dbReference type="EMBL" id="JADCNL010000001">
    <property type="protein sequence ID" value="KAG0498559.1"/>
    <property type="molecule type" value="Genomic_DNA"/>
</dbReference>
<protein>
    <recommendedName>
        <fullName evidence="3">HECT-type E3 ubiquitin transferase</fullName>
        <ecNumber evidence="3">2.3.2.26</ecNumber>
    </recommendedName>
</protein>
<dbReference type="Gene3D" id="3.30.2410.10">
    <property type="entry name" value="Hect, E3 ligase catalytic domain"/>
    <property type="match status" value="1"/>
</dbReference>
<feature type="active site" description="Glycyl thioester intermediate" evidence="6">
    <location>
        <position position="1208"/>
    </location>
</feature>
<dbReference type="InterPro" id="IPR035983">
    <property type="entry name" value="Hect_E3_ubiquitin_ligase"/>
</dbReference>
<reference evidence="8 9" key="1">
    <citation type="journal article" date="2020" name="Nat. Food">
        <title>A phased Vanilla planifolia genome enables genetic improvement of flavour and production.</title>
        <authorList>
            <person name="Hasing T."/>
            <person name="Tang H."/>
            <person name="Brym M."/>
            <person name="Khazi F."/>
            <person name="Huang T."/>
            <person name="Chambers A.H."/>
        </authorList>
    </citation>
    <scope>NUCLEOTIDE SEQUENCE [LARGE SCALE GENOMIC DNA]</scope>
    <source>
        <tissue evidence="8">Leaf</tissue>
    </source>
</reference>
<dbReference type="GO" id="GO:0061630">
    <property type="term" value="F:ubiquitin protein ligase activity"/>
    <property type="evidence" value="ECO:0007669"/>
    <property type="project" value="UniProtKB-EC"/>
</dbReference>
<organism evidence="8 9">
    <name type="scientific">Vanilla planifolia</name>
    <name type="common">Vanilla</name>
    <dbReference type="NCBI Taxonomy" id="51239"/>
    <lineage>
        <taxon>Eukaryota</taxon>
        <taxon>Viridiplantae</taxon>
        <taxon>Streptophyta</taxon>
        <taxon>Embryophyta</taxon>
        <taxon>Tracheophyta</taxon>
        <taxon>Spermatophyta</taxon>
        <taxon>Magnoliopsida</taxon>
        <taxon>Liliopsida</taxon>
        <taxon>Asparagales</taxon>
        <taxon>Orchidaceae</taxon>
        <taxon>Vanilloideae</taxon>
        <taxon>Vanilleae</taxon>
        <taxon>Vanilla</taxon>
    </lineage>
</organism>
<dbReference type="Pfam" id="PF00632">
    <property type="entry name" value="HECT"/>
    <property type="match status" value="1"/>
</dbReference>
<accession>A0A835RUT3</accession>
<comment type="catalytic activity">
    <reaction evidence="1">
        <text>S-ubiquitinyl-[E2 ubiquitin-conjugating enzyme]-L-cysteine + [acceptor protein]-L-lysine = [E2 ubiquitin-conjugating enzyme]-L-cysteine + N(6)-ubiquitinyl-[acceptor protein]-L-lysine.</text>
        <dbReference type="EC" id="2.3.2.26"/>
    </reaction>
</comment>
<dbReference type="GO" id="GO:0000209">
    <property type="term" value="P:protein polyubiquitination"/>
    <property type="evidence" value="ECO:0007669"/>
    <property type="project" value="TreeGrafter"/>
</dbReference>
<dbReference type="InterPro" id="IPR011989">
    <property type="entry name" value="ARM-like"/>
</dbReference>
<dbReference type="InterPro" id="IPR016024">
    <property type="entry name" value="ARM-type_fold"/>
</dbReference>
<dbReference type="Gene3D" id="3.90.1750.10">
    <property type="entry name" value="Hect, E3 ligase catalytic domains"/>
    <property type="match status" value="1"/>
</dbReference>
<dbReference type="OrthoDB" id="2498029at2759"/>
<dbReference type="PANTHER" id="PTHR45670:SF10">
    <property type="entry name" value="E3 UBIQUITIN-PROTEIN LIGASE UPL4"/>
    <property type="match status" value="1"/>
</dbReference>
<dbReference type="InterPro" id="IPR045322">
    <property type="entry name" value="HECTD1/TRIP12-like"/>
</dbReference>
<comment type="similarity">
    <text evidence="2">Belongs to the UPL family. K-HECT subfamily.</text>
</comment>
<dbReference type="Pfam" id="PF25579">
    <property type="entry name" value="TPR_TRIP12_N"/>
    <property type="match status" value="1"/>
</dbReference>
<keyword evidence="9" id="KW-1185">Reference proteome</keyword>
<dbReference type="SUPFAM" id="SSF56204">
    <property type="entry name" value="Hect, E3 ligase catalytic domain"/>
    <property type="match status" value="1"/>
</dbReference>
<dbReference type="SMART" id="SM00119">
    <property type="entry name" value="HECTc"/>
    <property type="match status" value="1"/>
</dbReference>
<evidence type="ECO:0000256" key="6">
    <source>
        <dbReference type="PROSITE-ProRule" id="PRU00104"/>
    </source>
</evidence>
<evidence type="ECO:0000256" key="2">
    <source>
        <dbReference type="ARBA" id="ARBA00006331"/>
    </source>
</evidence>
<evidence type="ECO:0000313" key="9">
    <source>
        <dbReference type="Proteomes" id="UP000636800"/>
    </source>
</evidence>
<gene>
    <name evidence="8" type="ORF">HPP92_003250</name>
</gene>
<evidence type="ECO:0000256" key="4">
    <source>
        <dbReference type="ARBA" id="ARBA00022679"/>
    </source>
</evidence>
<evidence type="ECO:0000313" key="8">
    <source>
        <dbReference type="EMBL" id="KAG0498559.1"/>
    </source>
</evidence>
<dbReference type="InterPro" id="IPR057948">
    <property type="entry name" value="TPR_TRIP12_N"/>
</dbReference>
<sequence>MSNSNGVDSAESGIIQPTWDLETIIATVSTNPEPGMAISALHAIRETLANGSDEQLDFFPVLPVAQFLVKSLSRNGTFEENLLAARGIAYLCESLPSSINTVVSCGTIPAICEQLQGMEYLDIAEECVKVLEKIADEDPLSCLRGGAVTLVVNLIVFFSCNIQRTAMSMVDLSIGSCTEEDASLVVDAVPTLCSMAKHEDLQIADCATFSLLNLVRSFSGSSVLLDELCKRGVISTSIEILSDLFGAGVDERCINSFDLLTTAAAHSLLVTRTLLELNVGSIIRKYLLLIPDHSDIGYVKAHVFLDLIDVIVPPITKDAEDNQLIFCRENIIRDEPNLFFQFAKDILSALVQILVSGAKMEIRYGCVGIMYNITYFTTSDMLPDLMKNANISRCLANLLTVKNCHILVPSLKIVDTLMTKLPGYCLNSFVEDGVVNAVDELVLLHSAFAGRSEARLEETLAGHAHDCFCDVLNSHLISSSSISGSCRVENSGFVELAKAIKATYFAEEVISNVGYSKTIKKIKDSCMELKNAVDLFTSGVFSSSNEANLSSILGRVMRELTKQDSMSPNVFVKKWNIENSEALSKVFAWFNKKISKVLNTYQKIDDCMPNYIFFMDGKQLDRSLTLYQNILQQKVTAKTGYVIGPEFWENVHKVTYTRVEELSSADCSELCLRTDMSHYSDGVALLNWPKFLQSTRSLLNEFSVEPEEADFLRDVFFIMKIFESIDRYSFQILFSESKKDFAVGKVKNTEELVKVIASSDVQKEFVNAKLSDKLEQQMKDALVMKTGRMPSWCTKLMTSFPFLISFESKIKYLFLTTFKSSVNGNGRPEIPLHEIFVVNRTNILVSAEKMMAKYLGSGYLIELEYAGEAGIGVGPTVEFYTLVSHEFRKHGLGIWRGDFTSFDCPAISESSRKSLDSGLIATCAGLFPRPFSLKAKSKSKRKKTSKKFSDVINKKFVLLGQIVARAIMDKRILDIPFSRAFYKLILGQELDMYDILSFDPDLGRTLLEFQALVDRKRFVDANAELSRDASIFSFRNSRIEDLCIEFALPGYPDYTLPSKRNKEMVNIDNLEEYVSLVVDATVKSGIANQIEAFKFGFNKAFPLEALQIFNEAELERLICGEATHWNSSDLQRHVQFDHGYTSESPQAIFLLDIMLELEHDQRKAFIQFLTGSPRLPIGGLGGFSPPFTVAKRFCLNVVDEELPSVMTCVNYLKLPAYSSKEIMRQKILYAITEGRGTFPFS</sequence>
<proteinExistence type="inferred from homology"/>
<feature type="domain" description="HECT" evidence="7">
    <location>
        <begin position="956"/>
        <end position="1241"/>
    </location>
</feature>
<evidence type="ECO:0000256" key="3">
    <source>
        <dbReference type="ARBA" id="ARBA00012485"/>
    </source>
</evidence>
<dbReference type="InterPro" id="IPR000569">
    <property type="entry name" value="HECT_dom"/>
</dbReference>
<evidence type="ECO:0000256" key="5">
    <source>
        <dbReference type="ARBA" id="ARBA00022786"/>
    </source>
</evidence>
<name>A0A835RUT3_VANPL</name>